<dbReference type="AlphaFoldDB" id="A0A830GDE4"/>
<dbReference type="Pfam" id="PF23960">
    <property type="entry name" value="DUF7289"/>
    <property type="match status" value="1"/>
</dbReference>
<gene>
    <name evidence="2" type="ORF">GCM10009021_17490</name>
</gene>
<feature type="transmembrane region" description="Helical" evidence="1">
    <location>
        <begin position="12"/>
        <end position="34"/>
    </location>
</feature>
<dbReference type="RefSeq" id="WP_188878398.1">
    <property type="nucleotide sequence ID" value="NZ_BMOQ01000004.1"/>
</dbReference>
<reference evidence="2 3" key="1">
    <citation type="journal article" date="2019" name="Int. J. Syst. Evol. Microbiol.">
        <title>The Global Catalogue of Microorganisms (GCM) 10K type strain sequencing project: providing services to taxonomists for standard genome sequencing and annotation.</title>
        <authorList>
            <consortium name="The Broad Institute Genomics Platform"/>
            <consortium name="The Broad Institute Genome Sequencing Center for Infectious Disease"/>
            <person name="Wu L."/>
            <person name="Ma J."/>
        </authorList>
    </citation>
    <scope>NUCLEOTIDE SEQUENCE [LARGE SCALE GENOMIC DNA]</scope>
    <source>
        <strain evidence="2 3">JCM 16331</strain>
    </source>
</reference>
<keyword evidence="3" id="KW-1185">Reference proteome</keyword>
<comment type="caution">
    <text evidence="2">The sequence shown here is derived from an EMBL/GenBank/DDBJ whole genome shotgun (WGS) entry which is preliminary data.</text>
</comment>
<dbReference type="Proteomes" id="UP000608850">
    <property type="component" value="Unassembled WGS sequence"/>
</dbReference>
<dbReference type="EMBL" id="BMOQ01000004">
    <property type="protein sequence ID" value="GGN17230.1"/>
    <property type="molecule type" value="Genomic_DNA"/>
</dbReference>
<accession>A0A830GDE4</accession>
<evidence type="ECO:0000313" key="3">
    <source>
        <dbReference type="Proteomes" id="UP000608850"/>
    </source>
</evidence>
<name>A0A830GDE4_9EURY</name>
<protein>
    <submittedName>
        <fullName evidence="2">Uncharacterized protein</fullName>
    </submittedName>
</protein>
<evidence type="ECO:0000256" key="1">
    <source>
        <dbReference type="SAM" id="Phobius"/>
    </source>
</evidence>
<keyword evidence="1" id="KW-1133">Transmembrane helix</keyword>
<keyword evidence="1" id="KW-0812">Transmembrane</keyword>
<proteinExistence type="predicted"/>
<organism evidence="2 3">
    <name type="scientific">Halarchaeum nitratireducens</name>
    <dbReference type="NCBI Taxonomy" id="489913"/>
    <lineage>
        <taxon>Archaea</taxon>
        <taxon>Methanobacteriati</taxon>
        <taxon>Methanobacteriota</taxon>
        <taxon>Stenosarchaea group</taxon>
        <taxon>Halobacteria</taxon>
        <taxon>Halobacteriales</taxon>
        <taxon>Halobacteriaceae</taxon>
    </lineage>
</organism>
<evidence type="ECO:0000313" key="2">
    <source>
        <dbReference type="EMBL" id="GGN17230.1"/>
    </source>
</evidence>
<keyword evidence="1" id="KW-0472">Membrane</keyword>
<dbReference type="OrthoDB" id="118051at2157"/>
<sequence length="242" mass="25973">MTERAVSDVVGYVLIISLILTSVGVVYTTGVTTLQDTRDAERVSNAEQALAVLQSNTNDVRYRGAPSRMTEIRLSNARLGPGDRVSINVSGAGTASNTTVRPVVYTSEGGAKLVYAHGAVIRVEPDGGAAMLEEPDFRFGERSLVPVVDTEFSDPTTVGGQTRVFVRVAANDRATRIHDAGGSANVTLTTPRPAPWRRYFTDEARVEDCTETNAGDGRTELTCTVDTESVVVSETDIDVTFR</sequence>
<dbReference type="InterPro" id="IPR055713">
    <property type="entry name" value="DUF7289"/>
</dbReference>